<reference evidence="2 3" key="1">
    <citation type="journal article" date="2024" name="Commun. Biol.">
        <title>Comparative genomic analysis of thermophilic fungi reveals convergent evolutionary adaptations and gene losses.</title>
        <authorList>
            <person name="Steindorff A.S."/>
            <person name="Aguilar-Pontes M.V."/>
            <person name="Robinson A.J."/>
            <person name="Andreopoulos B."/>
            <person name="LaButti K."/>
            <person name="Kuo A."/>
            <person name="Mondo S."/>
            <person name="Riley R."/>
            <person name="Otillar R."/>
            <person name="Haridas S."/>
            <person name="Lipzen A."/>
            <person name="Grimwood J."/>
            <person name="Schmutz J."/>
            <person name="Clum A."/>
            <person name="Reid I.D."/>
            <person name="Moisan M.C."/>
            <person name="Butler G."/>
            <person name="Nguyen T.T.M."/>
            <person name="Dewar K."/>
            <person name="Conant G."/>
            <person name="Drula E."/>
            <person name="Henrissat B."/>
            <person name="Hansel C."/>
            <person name="Singer S."/>
            <person name="Hutchinson M.I."/>
            <person name="de Vries R.P."/>
            <person name="Natvig D.O."/>
            <person name="Powell A.J."/>
            <person name="Tsang A."/>
            <person name="Grigoriev I.V."/>
        </authorList>
    </citation>
    <scope>NUCLEOTIDE SEQUENCE [LARGE SCALE GENOMIC DNA]</scope>
    <source>
        <strain evidence="2 3">ATCC 24622</strain>
    </source>
</reference>
<protein>
    <submittedName>
        <fullName evidence="2">Uncharacterized protein</fullName>
    </submittedName>
</protein>
<dbReference type="EMBL" id="JAZHXJ010000466">
    <property type="protein sequence ID" value="KAL1860389.1"/>
    <property type="molecule type" value="Genomic_DNA"/>
</dbReference>
<evidence type="ECO:0000256" key="1">
    <source>
        <dbReference type="SAM" id="MobiDB-lite"/>
    </source>
</evidence>
<sequence length="215" mass="23226">MASMPDGSGTHRSPPGKEASDPQPHRLGIVLQRGEIEHTWPRAAYLTRPLWIVASLSTTSSADLVQENGAGRFSAFLLMFRPARHSLVAQARRHRAYPCYSTNRLSSLPPGLTSHPLSWSDVANSLLPCPSGPAAAWKETVTTASKPLLRIRTTTVALGLSYSPGLRCNYEKPFVTSRFTLSIVSTQRGVGLRAAVSFAQRYPNPASMASLSTGP</sequence>
<organism evidence="2 3">
    <name type="scientific">Phialemonium thermophilum</name>
    <dbReference type="NCBI Taxonomy" id="223376"/>
    <lineage>
        <taxon>Eukaryota</taxon>
        <taxon>Fungi</taxon>
        <taxon>Dikarya</taxon>
        <taxon>Ascomycota</taxon>
        <taxon>Pezizomycotina</taxon>
        <taxon>Sordariomycetes</taxon>
        <taxon>Sordariomycetidae</taxon>
        <taxon>Cephalothecales</taxon>
        <taxon>Cephalothecaceae</taxon>
        <taxon>Phialemonium</taxon>
    </lineage>
</organism>
<evidence type="ECO:0000313" key="3">
    <source>
        <dbReference type="Proteomes" id="UP001586593"/>
    </source>
</evidence>
<proteinExistence type="predicted"/>
<name>A0ABR3WF61_9PEZI</name>
<keyword evidence="3" id="KW-1185">Reference proteome</keyword>
<comment type="caution">
    <text evidence="2">The sequence shown here is derived from an EMBL/GenBank/DDBJ whole genome shotgun (WGS) entry which is preliminary data.</text>
</comment>
<accession>A0ABR3WF61</accession>
<gene>
    <name evidence="2" type="ORF">VTK73DRAFT_7371</name>
</gene>
<evidence type="ECO:0000313" key="2">
    <source>
        <dbReference type="EMBL" id="KAL1860389.1"/>
    </source>
</evidence>
<dbReference type="Proteomes" id="UP001586593">
    <property type="component" value="Unassembled WGS sequence"/>
</dbReference>
<feature type="region of interest" description="Disordered" evidence="1">
    <location>
        <begin position="1"/>
        <end position="24"/>
    </location>
</feature>